<evidence type="ECO:0000256" key="1">
    <source>
        <dbReference type="ARBA" id="ARBA00023015"/>
    </source>
</evidence>
<dbReference type="InterPro" id="IPR008920">
    <property type="entry name" value="TF_FadR/GntR_C"/>
</dbReference>
<dbReference type="PROSITE" id="PS50949">
    <property type="entry name" value="HTH_GNTR"/>
    <property type="match status" value="1"/>
</dbReference>
<proteinExistence type="predicted"/>
<dbReference type="PRINTS" id="PR00035">
    <property type="entry name" value="HTHGNTR"/>
</dbReference>
<dbReference type="SUPFAM" id="SSF46785">
    <property type="entry name" value="Winged helix' DNA-binding domain"/>
    <property type="match status" value="1"/>
</dbReference>
<dbReference type="InterPro" id="IPR036388">
    <property type="entry name" value="WH-like_DNA-bd_sf"/>
</dbReference>
<protein>
    <submittedName>
        <fullName evidence="5">GntR family transcriptional regulator</fullName>
    </submittedName>
</protein>
<dbReference type="PANTHER" id="PTHR43537:SF44">
    <property type="entry name" value="GNTR FAMILY REGULATORY PROTEIN"/>
    <property type="match status" value="1"/>
</dbReference>
<dbReference type="Gene3D" id="1.20.120.530">
    <property type="entry name" value="GntR ligand-binding domain-like"/>
    <property type="match status" value="1"/>
</dbReference>
<dbReference type="InterPro" id="IPR036390">
    <property type="entry name" value="WH_DNA-bd_sf"/>
</dbReference>
<dbReference type="AlphaFoldDB" id="A0A9W6CWS1"/>
<accession>A0A9W6CWS1</accession>
<comment type="caution">
    <text evidence="5">The sequence shown here is derived from an EMBL/GenBank/DDBJ whole genome shotgun (WGS) entry which is preliminary data.</text>
</comment>
<dbReference type="CDD" id="cd07377">
    <property type="entry name" value="WHTH_GntR"/>
    <property type="match status" value="1"/>
</dbReference>
<dbReference type="Gene3D" id="1.10.10.10">
    <property type="entry name" value="Winged helix-like DNA-binding domain superfamily/Winged helix DNA-binding domain"/>
    <property type="match status" value="1"/>
</dbReference>
<gene>
    <name evidence="5" type="ORF">ARHIZOSPH14_20020</name>
</gene>
<dbReference type="RefSeq" id="WP_281884559.1">
    <property type="nucleotide sequence ID" value="NZ_BSDP01000001.1"/>
</dbReference>
<dbReference type="SMART" id="SM00345">
    <property type="entry name" value="HTH_GNTR"/>
    <property type="match status" value="1"/>
</dbReference>
<dbReference type="GO" id="GO:0003700">
    <property type="term" value="F:DNA-binding transcription factor activity"/>
    <property type="evidence" value="ECO:0007669"/>
    <property type="project" value="InterPro"/>
</dbReference>
<dbReference type="PANTHER" id="PTHR43537">
    <property type="entry name" value="TRANSCRIPTIONAL REGULATOR, GNTR FAMILY"/>
    <property type="match status" value="1"/>
</dbReference>
<dbReference type="GO" id="GO:0003677">
    <property type="term" value="F:DNA binding"/>
    <property type="evidence" value="ECO:0007669"/>
    <property type="project" value="UniProtKB-KW"/>
</dbReference>
<keyword evidence="3" id="KW-0804">Transcription</keyword>
<evidence type="ECO:0000256" key="3">
    <source>
        <dbReference type="ARBA" id="ARBA00023163"/>
    </source>
</evidence>
<evidence type="ECO:0000259" key="4">
    <source>
        <dbReference type="PROSITE" id="PS50949"/>
    </source>
</evidence>
<evidence type="ECO:0000256" key="2">
    <source>
        <dbReference type="ARBA" id="ARBA00023125"/>
    </source>
</evidence>
<keyword evidence="1" id="KW-0805">Transcription regulation</keyword>
<evidence type="ECO:0000313" key="5">
    <source>
        <dbReference type="EMBL" id="GLI27760.1"/>
    </source>
</evidence>
<name>A0A9W6CWS1_9MICO</name>
<dbReference type="EMBL" id="BSDP01000001">
    <property type="protein sequence ID" value="GLI27760.1"/>
    <property type="molecule type" value="Genomic_DNA"/>
</dbReference>
<evidence type="ECO:0000313" key="6">
    <source>
        <dbReference type="Proteomes" id="UP001144396"/>
    </source>
</evidence>
<keyword evidence="6" id="KW-1185">Reference proteome</keyword>
<dbReference type="Pfam" id="PF00392">
    <property type="entry name" value="GntR"/>
    <property type="match status" value="1"/>
</dbReference>
<dbReference type="InterPro" id="IPR000524">
    <property type="entry name" value="Tscrpt_reg_HTH_GntR"/>
</dbReference>
<sequence>MSNPAGRSIPAAPSILGEGSRRTPNARLGVVVVHDLVGAIVTGEVKPGDLLPTESVLTEHFGVSRTVIRESVKRLEEKGLVRVTQGRGTEITDPSEWNILDRVVLGAFVEHDATLGILDEIAVIRAQLESVMAAGCAEKRTGADLDALRRAMDAMHRSVDDTEGFAQSDIDFHVLVMDISGNRLAEGIARTLVARARDNSRFFGAPGPEAPAETLAEHEAILDAIAAGDGETAARLMSDHITTAWERRRLPREA</sequence>
<organism evidence="5 6">
    <name type="scientific">Agromyces rhizosphaerae</name>
    <dbReference type="NCBI Taxonomy" id="88374"/>
    <lineage>
        <taxon>Bacteria</taxon>
        <taxon>Bacillati</taxon>
        <taxon>Actinomycetota</taxon>
        <taxon>Actinomycetes</taxon>
        <taxon>Micrococcales</taxon>
        <taxon>Microbacteriaceae</taxon>
        <taxon>Agromyces</taxon>
    </lineage>
</organism>
<dbReference type="Proteomes" id="UP001144396">
    <property type="component" value="Unassembled WGS sequence"/>
</dbReference>
<dbReference type="SMART" id="SM00895">
    <property type="entry name" value="FCD"/>
    <property type="match status" value="1"/>
</dbReference>
<keyword evidence="2" id="KW-0238">DNA-binding</keyword>
<dbReference type="SUPFAM" id="SSF48008">
    <property type="entry name" value="GntR ligand-binding domain-like"/>
    <property type="match status" value="1"/>
</dbReference>
<reference evidence="5" key="1">
    <citation type="submission" date="2022-12" db="EMBL/GenBank/DDBJ databases">
        <title>Reference genome sequencing for broad-spectrum identification of bacterial and archaeal isolates by mass spectrometry.</title>
        <authorList>
            <person name="Sekiguchi Y."/>
            <person name="Tourlousse D.M."/>
        </authorList>
    </citation>
    <scope>NUCLEOTIDE SEQUENCE</scope>
    <source>
        <strain evidence="5">14</strain>
    </source>
</reference>
<dbReference type="Pfam" id="PF07729">
    <property type="entry name" value="FCD"/>
    <property type="match status" value="1"/>
</dbReference>
<feature type="domain" description="HTH gntR-type" evidence="4">
    <location>
        <begin position="26"/>
        <end position="94"/>
    </location>
</feature>
<dbReference type="InterPro" id="IPR011711">
    <property type="entry name" value="GntR_C"/>
</dbReference>